<feature type="compositionally biased region" description="Basic and acidic residues" evidence="1">
    <location>
        <begin position="11"/>
        <end position="31"/>
    </location>
</feature>
<gene>
    <name evidence="2" type="ORF">K0M31_009739</name>
</gene>
<feature type="region of interest" description="Disordered" evidence="1">
    <location>
        <begin position="136"/>
        <end position="156"/>
    </location>
</feature>
<organism evidence="2 3">
    <name type="scientific">Melipona bicolor</name>
    <dbReference type="NCBI Taxonomy" id="60889"/>
    <lineage>
        <taxon>Eukaryota</taxon>
        <taxon>Metazoa</taxon>
        <taxon>Ecdysozoa</taxon>
        <taxon>Arthropoda</taxon>
        <taxon>Hexapoda</taxon>
        <taxon>Insecta</taxon>
        <taxon>Pterygota</taxon>
        <taxon>Neoptera</taxon>
        <taxon>Endopterygota</taxon>
        <taxon>Hymenoptera</taxon>
        <taxon>Apocrita</taxon>
        <taxon>Aculeata</taxon>
        <taxon>Apoidea</taxon>
        <taxon>Anthophila</taxon>
        <taxon>Apidae</taxon>
        <taxon>Melipona</taxon>
    </lineage>
</organism>
<name>A0AA40KIQ8_9HYME</name>
<dbReference type="Proteomes" id="UP001177670">
    <property type="component" value="Unassembled WGS sequence"/>
</dbReference>
<reference evidence="2" key="1">
    <citation type="submission" date="2021-10" db="EMBL/GenBank/DDBJ databases">
        <title>Melipona bicolor Genome sequencing and assembly.</title>
        <authorList>
            <person name="Araujo N.S."/>
            <person name="Arias M.C."/>
        </authorList>
    </citation>
    <scope>NUCLEOTIDE SEQUENCE</scope>
    <source>
        <strain evidence="2">USP_2M_L1-L4_2017</strain>
        <tissue evidence="2">Whole body</tissue>
    </source>
</reference>
<protein>
    <submittedName>
        <fullName evidence="2">Uncharacterized protein</fullName>
    </submittedName>
</protein>
<accession>A0AA40KIQ8</accession>
<feature type="compositionally biased region" description="Basic and acidic residues" evidence="1">
    <location>
        <begin position="38"/>
        <end position="94"/>
    </location>
</feature>
<feature type="region of interest" description="Disordered" evidence="1">
    <location>
        <begin position="1"/>
        <end position="116"/>
    </location>
</feature>
<evidence type="ECO:0000313" key="2">
    <source>
        <dbReference type="EMBL" id="KAK1121889.1"/>
    </source>
</evidence>
<proteinExistence type="predicted"/>
<evidence type="ECO:0000313" key="3">
    <source>
        <dbReference type="Proteomes" id="UP001177670"/>
    </source>
</evidence>
<comment type="caution">
    <text evidence="2">The sequence shown here is derived from an EMBL/GenBank/DDBJ whole genome shotgun (WGS) entry which is preliminary data.</text>
</comment>
<evidence type="ECO:0000256" key="1">
    <source>
        <dbReference type="SAM" id="MobiDB-lite"/>
    </source>
</evidence>
<dbReference type="AlphaFoldDB" id="A0AA40KIQ8"/>
<keyword evidence="3" id="KW-1185">Reference proteome</keyword>
<sequence length="186" mass="21283">MNAKSFHPSTRRNERDKHNKLESWKEPTSRERKQRKQSLSEKDENERNGPNERNRPTRDPESNDLTKDRGSRRMRDGKRRGEFRPVLEPSEKKRENRQKRSARVERALGPGNSRSDIKFRSLKHFSIDPLVFSTRRETPSSAVGAGGDVPGPPMVGEIQHPSGSQPLSRVGLPERAMRSYTGCISV</sequence>
<dbReference type="EMBL" id="JAHYIQ010000024">
    <property type="protein sequence ID" value="KAK1121889.1"/>
    <property type="molecule type" value="Genomic_DNA"/>
</dbReference>